<comment type="similarity">
    <text evidence="1">Belongs to the FAM161 family.</text>
</comment>
<feature type="compositionally biased region" description="Low complexity" evidence="4">
    <location>
        <begin position="114"/>
        <end position="123"/>
    </location>
</feature>
<organism evidence="5 6">
    <name type="scientific">Ictalurus punctatus</name>
    <name type="common">Channel catfish</name>
    <name type="synonym">Silurus punctatus</name>
    <dbReference type="NCBI Taxonomy" id="7998"/>
    <lineage>
        <taxon>Eukaryota</taxon>
        <taxon>Metazoa</taxon>
        <taxon>Chordata</taxon>
        <taxon>Craniata</taxon>
        <taxon>Vertebrata</taxon>
        <taxon>Euteleostomi</taxon>
        <taxon>Actinopterygii</taxon>
        <taxon>Neopterygii</taxon>
        <taxon>Teleostei</taxon>
        <taxon>Ostariophysi</taxon>
        <taxon>Siluriformes</taxon>
        <taxon>Ictaluridae</taxon>
        <taxon>Ictalurus</taxon>
    </lineage>
</organism>
<reference evidence="5" key="1">
    <citation type="journal article" date="2016" name="Nat. Commun.">
        <title>The channel catfish genome sequence provides insights into the evolution of scale formation in teleosts.</title>
        <authorList>
            <person name="Liu Z."/>
            <person name="Liu S."/>
            <person name="Yao J."/>
            <person name="Bao L."/>
            <person name="Zhang J."/>
            <person name="Li Y."/>
            <person name="Jiang C."/>
            <person name="Sun L."/>
            <person name="Wang R."/>
            <person name="Zhang Y."/>
            <person name="Zhou T."/>
            <person name="Zeng Q."/>
            <person name="Fu Q."/>
            <person name="Gao S."/>
            <person name="Li N."/>
            <person name="Koren S."/>
            <person name="Jiang Y."/>
            <person name="Zimin A."/>
            <person name="Xu P."/>
            <person name="Phillippy A.M."/>
            <person name="Geng X."/>
            <person name="Song L."/>
            <person name="Sun F."/>
            <person name="Li C."/>
            <person name="Wang X."/>
            <person name="Chen A."/>
            <person name="Jin Y."/>
            <person name="Yuan Z."/>
            <person name="Yang Y."/>
            <person name="Tan S."/>
            <person name="Peatman E."/>
            <person name="Lu J."/>
            <person name="Qin Z."/>
            <person name="Dunham R."/>
            <person name="Li Z."/>
            <person name="Sonstegard T."/>
            <person name="Feng J."/>
            <person name="Danzmann R.G."/>
            <person name="Schroeder S."/>
            <person name="Scheffler B."/>
            <person name="Duke M.V."/>
            <person name="Ballard L."/>
            <person name="Kucuktas H."/>
            <person name="Kaltenboeck L."/>
            <person name="Liu H."/>
            <person name="Armbruster J."/>
            <person name="Xie Y."/>
            <person name="Kirby M.L."/>
            <person name="Tian Y."/>
            <person name="Flanagan M.E."/>
            <person name="Mu W."/>
            <person name="Waldbieser G.C."/>
        </authorList>
    </citation>
    <scope>NUCLEOTIDE SEQUENCE [LARGE SCALE GENOMIC DNA]</scope>
    <source>
        <strain evidence="5">SDA103</strain>
    </source>
</reference>
<dbReference type="GeneID" id="108270387"/>
<feature type="region of interest" description="Disordered" evidence="4">
    <location>
        <begin position="83"/>
        <end position="143"/>
    </location>
</feature>
<dbReference type="GO" id="GO:0044782">
    <property type="term" value="P:cilium organization"/>
    <property type="evidence" value="ECO:0007669"/>
    <property type="project" value="TreeGrafter"/>
</dbReference>
<evidence type="ECO:0000256" key="4">
    <source>
        <dbReference type="SAM" id="MobiDB-lite"/>
    </source>
</evidence>
<sequence>MSPTFPPLEDSECETIDDKEVRMRASENLQSFLEDRDKSDILLEHLEALKASHRQQLEQIKLQHQAGLESRTLQNSLLYTNFNTPLKTNRPQGNLHSDEGNTKSRGSIYIPQRSSSTPDLSSKLSHHKPLNASGTLRSTMTHSQDPCRKTHLCAKEPKQVRVDKEELDWDECQKKFRVSPVPEHIFKLLYDDIVQEQERVRKEGRQQRKEFLLSIQKPFRFHQREETRGRRKPETSADKLSENKKDDEKRKCILKAVIDPAISEKLKEKEHQRKIRIQARAQETLRASSAPIQSLSTRGEHQVRSSQRTKTKVLAFLAQSPSFRPKTNAKVPDFDKLHQAFQKEVMERTERREVTLCQPFQLRTSALQPHRSRRSTDKSPKYTDTNILKRSNSFSGLTSLSRDTLPTYMTDAARKRSMAIRKSLELRESKEHQSAELMRQHRMNSQAMSRGVVARAKAMDPHRSLKEVFREKLKQHRQADQERVTDYKKELREMKARVSARPYLFEQVSQRNAMSDAERRYRSTLEQEGLDENFVRSTGETNESQSSENTDADGNSNIGDHNFETDTQHRERSGANSVRREDGTEDESVKTKGKGVS</sequence>
<gene>
    <name evidence="6" type="primary">fam161b</name>
</gene>
<evidence type="ECO:0000256" key="2">
    <source>
        <dbReference type="ARBA" id="ARBA00023054"/>
    </source>
</evidence>
<keyword evidence="2 3" id="KW-0175">Coiled coil</keyword>
<keyword evidence="5" id="KW-1185">Reference proteome</keyword>
<dbReference type="RefSeq" id="XP_017332512.1">
    <property type="nucleotide sequence ID" value="XM_017477023.3"/>
</dbReference>
<dbReference type="CTD" id="145483"/>
<dbReference type="GO" id="GO:0005856">
    <property type="term" value="C:cytoskeleton"/>
    <property type="evidence" value="ECO:0007669"/>
    <property type="project" value="UniProtKB-ARBA"/>
</dbReference>
<protein>
    <submittedName>
        <fullName evidence="6">Protein FAM161B isoform X2</fullName>
    </submittedName>
</protein>
<dbReference type="Proteomes" id="UP000221080">
    <property type="component" value="Chromosome 9"/>
</dbReference>
<feature type="compositionally biased region" description="Polar residues" evidence="4">
    <location>
        <begin position="83"/>
        <end position="95"/>
    </location>
</feature>
<dbReference type="InterPro" id="IPR019579">
    <property type="entry name" value="FAM161A/B"/>
</dbReference>
<evidence type="ECO:0000313" key="6">
    <source>
        <dbReference type="RefSeq" id="XP_017332512.1"/>
    </source>
</evidence>
<feature type="region of interest" description="Disordered" evidence="4">
    <location>
        <begin position="222"/>
        <end position="245"/>
    </location>
</feature>
<feature type="compositionally biased region" description="Basic and acidic residues" evidence="4">
    <location>
        <begin position="561"/>
        <end position="590"/>
    </location>
</feature>
<dbReference type="InterPro" id="IPR051655">
    <property type="entry name" value="FAM161"/>
</dbReference>
<accession>A0A2D0RPT2</accession>
<dbReference type="OrthoDB" id="2150121at2759"/>
<feature type="compositionally biased region" description="Polar residues" evidence="4">
    <location>
        <begin position="535"/>
        <end position="559"/>
    </location>
</feature>
<feature type="region of interest" description="Disordered" evidence="4">
    <location>
        <begin position="365"/>
        <end position="388"/>
    </location>
</feature>
<dbReference type="Pfam" id="PF10595">
    <property type="entry name" value="FAM161A_B"/>
    <property type="match status" value="1"/>
</dbReference>
<feature type="compositionally biased region" description="Polar residues" evidence="4">
    <location>
        <begin position="132"/>
        <end position="143"/>
    </location>
</feature>
<dbReference type="PANTHER" id="PTHR21501:SF4">
    <property type="entry name" value="PROTEIN FAM161B"/>
    <property type="match status" value="1"/>
</dbReference>
<feature type="coiled-coil region" evidence="3">
    <location>
        <begin position="470"/>
        <end position="497"/>
    </location>
</feature>
<dbReference type="AlphaFoldDB" id="A0A2D0RPT2"/>
<reference evidence="6" key="2">
    <citation type="submission" date="2025-08" db="UniProtKB">
        <authorList>
            <consortium name="RefSeq"/>
        </authorList>
    </citation>
    <scope>IDENTIFICATION</scope>
    <source>
        <tissue evidence="6">Blood</tissue>
    </source>
</reference>
<evidence type="ECO:0000313" key="5">
    <source>
        <dbReference type="Proteomes" id="UP000221080"/>
    </source>
</evidence>
<proteinExistence type="inferred from homology"/>
<evidence type="ECO:0000256" key="1">
    <source>
        <dbReference type="ARBA" id="ARBA00006663"/>
    </source>
</evidence>
<name>A0A2D0RPT2_ICTPU</name>
<dbReference type="OMA" id="KCQAMHK"/>
<evidence type="ECO:0000256" key="3">
    <source>
        <dbReference type="SAM" id="Coils"/>
    </source>
</evidence>
<dbReference type="KEGG" id="ipu:108270387"/>
<dbReference type="GO" id="GO:0005929">
    <property type="term" value="C:cilium"/>
    <property type="evidence" value="ECO:0007669"/>
    <property type="project" value="TreeGrafter"/>
</dbReference>
<feature type="region of interest" description="Disordered" evidence="4">
    <location>
        <begin position="524"/>
        <end position="597"/>
    </location>
</feature>
<dbReference type="PANTHER" id="PTHR21501">
    <property type="entry name" value="PROTEIN FAM-161"/>
    <property type="match status" value="1"/>
</dbReference>